<proteinExistence type="predicted"/>
<evidence type="ECO:0000313" key="1">
    <source>
        <dbReference type="EMBL" id="GAH27204.1"/>
    </source>
</evidence>
<name>X1FCS1_9ZZZZ</name>
<organism evidence="1">
    <name type="scientific">marine sediment metagenome</name>
    <dbReference type="NCBI Taxonomy" id="412755"/>
    <lineage>
        <taxon>unclassified sequences</taxon>
        <taxon>metagenomes</taxon>
        <taxon>ecological metagenomes</taxon>
    </lineage>
</organism>
<gene>
    <name evidence="1" type="ORF">S03H2_09905</name>
</gene>
<comment type="caution">
    <text evidence="1">The sequence shown here is derived from an EMBL/GenBank/DDBJ whole genome shotgun (WGS) entry which is preliminary data.</text>
</comment>
<reference evidence="1" key="1">
    <citation type="journal article" date="2014" name="Front. Microbiol.">
        <title>High frequency of phylogenetically diverse reductive dehalogenase-homologous genes in deep subseafloor sedimentary metagenomes.</title>
        <authorList>
            <person name="Kawai M."/>
            <person name="Futagami T."/>
            <person name="Toyoda A."/>
            <person name="Takaki Y."/>
            <person name="Nishi S."/>
            <person name="Hori S."/>
            <person name="Arai W."/>
            <person name="Tsubouchi T."/>
            <person name="Morono Y."/>
            <person name="Uchiyama I."/>
            <person name="Ito T."/>
            <person name="Fujiyama A."/>
            <person name="Inagaki F."/>
            <person name="Takami H."/>
        </authorList>
    </citation>
    <scope>NUCLEOTIDE SEQUENCE</scope>
    <source>
        <strain evidence="1">Expedition CK06-06</strain>
    </source>
</reference>
<accession>X1FCS1</accession>
<dbReference type="AlphaFoldDB" id="X1FCS1"/>
<dbReference type="EMBL" id="BARU01005132">
    <property type="protein sequence ID" value="GAH27204.1"/>
    <property type="molecule type" value="Genomic_DNA"/>
</dbReference>
<protein>
    <submittedName>
        <fullName evidence="1">Uncharacterized protein</fullName>
    </submittedName>
</protein>
<sequence>MSRELMNSETILFFQSGKGAMRFALRRHQADKAGLHFDLVIGNPNSLLVADFVIPKPKSLDQVGIKNGNLALVMGPHSTEMFLLDEI</sequence>